<comment type="caution">
    <text evidence="5">The sequence shown here is derived from an EMBL/GenBank/DDBJ whole genome shotgun (WGS) entry which is preliminary data.</text>
</comment>
<dbReference type="GO" id="GO:0046872">
    <property type="term" value="F:metal ion binding"/>
    <property type="evidence" value="ECO:0007669"/>
    <property type="project" value="UniProtKB-KW"/>
</dbReference>
<dbReference type="Proteomes" id="UP001144372">
    <property type="component" value="Unassembled WGS sequence"/>
</dbReference>
<evidence type="ECO:0000256" key="3">
    <source>
        <dbReference type="ARBA" id="ARBA00023014"/>
    </source>
</evidence>
<dbReference type="SUPFAM" id="SSF46548">
    <property type="entry name" value="alpha-helical ferredoxin"/>
    <property type="match status" value="1"/>
</dbReference>
<gene>
    <name evidence="5" type="ORF">DAMNIGENAA_37920</name>
</gene>
<sequence>MSEIYIVRDKFPGVVQQLMGRYRVYGPVFQGQYHEYAELKKAEDLDLNFQNTRMSPKGLFHPEADKMFEYSLAEGDPEAGILKEIPKDYSPRVILGIRPCDAKAFQLDDVNFITETIKDTWWVERRKSTTLVGLACNAPCSTCFCTTVGTGPFDPSGLDVLMIDMGEGYVVRPITDKGKELVSGIAGDPVPQGASEKIETLRKTAEDMLGTQFDVKAFTEKNTLDLFNDPLWDEVQFSCINCGTCTFLCPTCWCFDIQDEVCEDKGERLRLWDSCMFPLFTLHGSGHNPRAQKLQRVRQRFMHKLKYYPEKYGNGVACVGCGRCVKSCPVNIDIRQVARMMASACVCPA</sequence>
<evidence type="ECO:0000256" key="2">
    <source>
        <dbReference type="ARBA" id="ARBA00023004"/>
    </source>
</evidence>
<keyword evidence="2" id="KW-0408">Iron</keyword>
<evidence type="ECO:0000256" key="1">
    <source>
        <dbReference type="ARBA" id="ARBA00022723"/>
    </source>
</evidence>
<dbReference type="InterPro" id="IPR017900">
    <property type="entry name" value="4Fe4S_Fe_S_CS"/>
</dbReference>
<protein>
    <submittedName>
        <fullName evidence="5">4Fe-4S ferredoxin</fullName>
    </submittedName>
</protein>
<dbReference type="GO" id="GO:0051536">
    <property type="term" value="F:iron-sulfur cluster binding"/>
    <property type="evidence" value="ECO:0007669"/>
    <property type="project" value="UniProtKB-KW"/>
</dbReference>
<keyword evidence="3" id="KW-0411">Iron-sulfur</keyword>
<evidence type="ECO:0000313" key="5">
    <source>
        <dbReference type="EMBL" id="GLI36359.1"/>
    </source>
</evidence>
<evidence type="ECO:0000259" key="4">
    <source>
        <dbReference type="PROSITE" id="PS51379"/>
    </source>
</evidence>
<dbReference type="InterPro" id="IPR017896">
    <property type="entry name" value="4Fe4S_Fe-S-bd"/>
</dbReference>
<dbReference type="EMBL" id="BSDR01000001">
    <property type="protein sequence ID" value="GLI36359.1"/>
    <property type="molecule type" value="Genomic_DNA"/>
</dbReference>
<evidence type="ECO:0000313" key="6">
    <source>
        <dbReference type="Proteomes" id="UP001144372"/>
    </source>
</evidence>
<dbReference type="Pfam" id="PF17179">
    <property type="entry name" value="Fer4_22"/>
    <property type="match status" value="1"/>
</dbReference>
<feature type="domain" description="4Fe-4S ferredoxin-type" evidence="4">
    <location>
        <begin position="228"/>
        <end position="260"/>
    </location>
</feature>
<reference evidence="5" key="1">
    <citation type="submission" date="2022-12" db="EMBL/GenBank/DDBJ databases">
        <title>Reference genome sequencing for broad-spectrum identification of bacterial and archaeal isolates by mass spectrometry.</title>
        <authorList>
            <person name="Sekiguchi Y."/>
            <person name="Tourlousse D.M."/>
        </authorList>
    </citation>
    <scope>NUCLEOTIDE SEQUENCE</scope>
    <source>
        <strain evidence="5">ASRB1</strain>
    </source>
</reference>
<dbReference type="PROSITE" id="PS00198">
    <property type="entry name" value="4FE4S_FER_1"/>
    <property type="match status" value="1"/>
</dbReference>
<accession>A0A9W6LAP0</accession>
<keyword evidence="1" id="KW-0479">Metal-binding</keyword>
<proteinExistence type="predicted"/>
<dbReference type="AlphaFoldDB" id="A0A9W6LAP0"/>
<feature type="domain" description="4Fe-4S ferredoxin-type" evidence="4">
    <location>
        <begin position="308"/>
        <end position="337"/>
    </location>
</feature>
<dbReference type="RefSeq" id="WP_281796722.1">
    <property type="nucleotide sequence ID" value="NZ_BSDR01000001.1"/>
</dbReference>
<dbReference type="PANTHER" id="PTHR40447">
    <property type="entry name" value="ANAEROBIC SULFITE REDUCTASE SUBUNIT A"/>
    <property type="match status" value="1"/>
</dbReference>
<organism evidence="5 6">
    <name type="scientific">Desulforhabdus amnigena</name>
    <dbReference type="NCBI Taxonomy" id="40218"/>
    <lineage>
        <taxon>Bacteria</taxon>
        <taxon>Pseudomonadati</taxon>
        <taxon>Thermodesulfobacteriota</taxon>
        <taxon>Syntrophobacteria</taxon>
        <taxon>Syntrophobacterales</taxon>
        <taxon>Syntrophobacteraceae</taxon>
        <taxon>Desulforhabdus</taxon>
    </lineage>
</organism>
<name>A0A9W6LAP0_9BACT</name>
<dbReference type="PANTHER" id="PTHR40447:SF1">
    <property type="entry name" value="ANAEROBIC SULFITE REDUCTASE SUBUNIT A"/>
    <property type="match status" value="1"/>
</dbReference>
<dbReference type="Gene3D" id="1.10.1060.10">
    <property type="entry name" value="Alpha-helical ferredoxin"/>
    <property type="match status" value="1"/>
</dbReference>
<dbReference type="InterPro" id="IPR009051">
    <property type="entry name" value="Helical_ferredxn"/>
</dbReference>
<keyword evidence="6" id="KW-1185">Reference proteome</keyword>
<dbReference type="PROSITE" id="PS51379">
    <property type="entry name" value="4FE4S_FER_2"/>
    <property type="match status" value="2"/>
</dbReference>